<proteinExistence type="predicted"/>
<dbReference type="OrthoDB" id="9787207at2"/>
<dbReference type="AlphaFoldDB" id="A0A5M8QFC8"/>
<keyword evidence="2" id="KW-1185">Reference proteome</keyword>
<dbReference type="Pfam" id="PF06224">
    <property type="entry name" value="AlkZ-like"/>
    <property type="match status" value="1"/>
</dbReference>
<accession>A0A5M8QFC8</accession>
<gene>
    <name evidence="1" type="ORF">FQ330_06030</name>
</gene>
<organism evidence="1 2">
    <name type="scientific">Agrococcus sediminis</name>
    <dbReference type="NCBI Taxonomy" id="2599924"/>
    <lineage>
        <taxon>Bacteria</taxon>
        <taxon>Bacillati</taxon>
        <taxon>Actinomycetota</taxon>
        <taxon>Actinomycetes</taxon>
        <taxon>Micrococcales</taxon>
        <taxon>Microbacteriaceae</taxon>
        <taxon>Agrococcus</taxon>
    </lineage>
</organism>
<protein>
    <submittedName>
        <fullName evidence="1">Winged helix-turn-helix domain-containing protein</fullName>
    </submittedName>
</protein>
<comment type="caution">
    <text evidence="1">The sequence shown here is derived from an EMBL/GenBank/DDBJ whole genome shotgun (WGS) entry which is preliminary data.</text>
</comment>
<dbReference type="EMBL" id="VOIR01000013">
    <property type="protein sequence ID" value="KAA6433650.1"/>
    <property type="molecule type" value="Genomic_DNA"/>
</dbReference>
<reference evidence="1 2" key="1">
    <citation type="submission" date="2019-08" db="EMBL/GenBank/DDBJ databases">
        <title>Agrococcus lahaulensis sp. nov., isolated from a cold desert of the Indian Himalayas.</title>
        <authorList>
            <person name="Qu J.H."/>
        </authorList>
    </citation>
    <scope>NUCLEOTIDE SEQUENCE [LARGE SCALE GENOMIC DNA]</scope>
    <source>
        <strain evidence="1 2">NS18</strain>
    </source>
</reference>
<dbReference type="PANTHER" id="PTHR30528">
    <property type="entry name" value="CYTOPLASMIC PROTEIN"/>
    <property type="match status" value="1"/>
</dbReference>
<sequence length="368" mass="40283">MAEPRTIPRAEARRIAVRAQLLDADRALVGGSDDLVDVARHLTLLQVNVTDIVMPAAEHVAWSRLGHAIDAGAVRRAAEVEQSPFEWILQPSPREPHAVALVPTADLPLHRPEMAAAAARGGEWLDQNAGFRQRLLEQLRADGPLPQREIDDTADAPYASSGWNTGRDVAMMLEHLLRAGVVAVAERAGLERVWDLAERVLPPGPSLDAAEAAAERDRRRLRSLGIARPALVGDAGVPVLVEGTRREWRLDEAATAEGFAGRVAILSPVDRLIAERRRMAELFAFDYALEQYTPAARRRWGAFALPILDGDRLVGKVDARTDRDAGALRVARIHWDAEPDRRLRRAVDAELESMAAWLGGRLVVADAG</sequence>
<dbReference type="PANTHER" id="PTHR30528:SF0">
    <property type="entry name" value="CYTOPLASMIC PROTEIN"/>
    <property type="match status" value="1"/>
</dbReference>
<dbReference type="Proteomes" id="UP000323221">
    <property type="component" value="Unassembled WGS sequence"/>
</dbReference>
<dbReference type="InterPro" id="IPR009351">
    <property type="entry name" value="AlkZ-like"/>
</dbReference>
<name>A0A5M8QFC8_9MICO</name>
<evidence type="ECO:0000313" key="2">
    <source>
        <dbReference type="Proteomes" id="UP000323221"/>
    </source>
</evidence>
<evidence type="ECO:0000313" key="1">
    <source>
        <dbReference type="EMBL" id="KAA6433650.1"/>
    </source>
</evidence>
<dbReference type="RefSeq" id="WP_146356040.1">
    <property type="nucleotide sequence ID" value="NZ_VOIR01000013.1"/>
</dbReference>